<organism evidence="1 2">
    <name type="scientific">Synaphobranchus kaupii</name>
    <name type="common">Kaup's arrowtooth eel</name>
    <dbReference type="NCBI Taxonomy" id="118154"/>
    <lineage>
        <taxon>Eukaryota</taxon>
        <taxon>Metazoa</taxon>
        <taxon>Chordata</taxon>
        <taxon>Craniata</taxon>
        <taxon>Vertebrata</taxon>
        <taxon>Euteleostomi</taxon>
        <taxon>Actinopterygii</taxon>
        <taxon>Neopterygii</taxon>
        <taxon>Teleostei</taxon>
        <taxon>Anguilliformes</taxon>
        <taxon>Synaphobranchidae</taxon>
        <taxon>Synaphobranchus</taxon>
    </lineage>
</organism>
<gene>
    <name evidence="1" type="ORF">SKAU_G00173420</name>
</gene>
<reference evidence="1" key="1">
    <citation type="journal article" date="2023" name="Science">
        <title>Genome structures resolve the early diversification of teleost fishes.</title>
        <authorList>
            <person name="Parey E."/>
            <person name="Louis A."/>
            <person name="Montfort J."/>
            <person name="Bouchez O."/>
            <person name="Roques C."/>
            <person name="Iampietro C."/>
            <person name="Lluch J."/>
            <person name="Castinel A."/>
            <person name="Donnadieu C."/>
            <person name="Desvignes T."/>
            <person name="Floi Bucao C."/>
            <person name="Jouanno E."/>
            <person name="Wen M."/>
            <person name="Mejri S."/>
            <person name="Dirks R."/>
            <person name="Jansen H."/>
            <person name="Henkel C."/>
            <person name="Chen W.J."/>
            <person name="Zahm M."/>
            <person name="Cabau C."/>
            <person name="Klopp C."/>
            <person name="Thompson A.W."/>
            <person name="Robinson-Rechavi M."/>
            <person name="Braasch I."/>
            <person name="Lecointre G."/>
            <person name="Bobe J."/>
            <person name="Postlethwait J.H."/>
            <person name="Berthelot C."/>
            <person name="Roest Crollius H."/>
            <person name="Guiguen Y."/>
        </authorList>
    </citation>
    <scope>NUCLEOTIDE SEQUENCE</scope>
    <source>
        <strain evidence="1">WJC10195</strain>
    </source>
</reference>
<accession>A0A9Q1FKV4</accession>
<dbReference type="Proteomes" id="UP001152622">
    <property type="component" value="Chromosome 5"/>
</dbReference>
<name>A0A9Q1FKV4_SYNKA</name>
<protein>
    <submittedName>
        <fullName evidence="1">Uncharacterized protein</fullName>
    </submittedName>
</protein>
<dbReference type="EMBL" id="JAINUF010000005">
    <property type="protein sequence ID" value="KAJ8360817.1"/>
    <property type="molecule type" value="Genomic_DNA"/>
</dbReference>
<comment type="caution">
    <text evidence="1">The sequence shown here is derived from an EMBL/GenBank/DDBJ whole genome shotgun (WGS) entry which is preliminary data.</text>
</comment>
<evidence type="ECO:0000313" key="1">
    <source>
        <dbReference type="EMBL" id="KAJ8360817.1"/>
    </source>
</evidence>
<sequence>MRYSCPLWSHCWAAGGRGAQGGAECWWVHDPLRSLSAREDTGSISDGLRRTTAVRNHSELHTVKWTLKTFILAKGPRQSSSST</sequence>
<evidence type="ECO:0000313" key="2">
    <source>
        <dbReference type="Proteomes" id="UP001152622"/>
    </source>
</evidence>
<keyword evidence="2" id="KW-1185">Reference proteome</keyword>
<dbReference type="AlphaFoldDB" id="A0A9Q1FKV4"/>
<proteinExistence type="predicted"/>